<dbReference type="InterPro" id="IPR000719">
    <property type="entry name" value="Prot_kinase_dom"/>
</dbReference>
<feature type="domain" description="Protein kinase" evidence="1">
    <location>
        <begin position="1"/>
        <end position="199"/>
    </location>
</feature>
<keyword evidence="3" id="KW-1185">Reference proteome</keyword>
<evidence type="ECO:0000313" key="2">
    <source>
        <dbReference type="EMBL" id="OAX30693.1"/>
    </source>
</evidence>
<sequence>KLIPITSLSGDEFLRAWWQVVVCHRILWSRRLRHRDISPSNLMVYKSRSNKWIGVLNDYDLSSTHDGPRGNERTGTIPFMAIELLEEDAIEGKVEHLYRHDAESLIWVLTWVCLRYEDGKLRNNRPFNQWLKQDANGCREKKNDFMNSGRGKAQPSPSHKSNWETARGCLRPVGHYYSEDPKPTLTDDEVYQTWLMAWVPSRIRD</sequence>
<dbReference type="SUPFAM" id="SSF56112">
    <property type="entry name" value="Protein kinase-like (PK-like)"/>
    <property type="match status" value="1"/>
</dbReference>
<dbReference type="OrthoDB" id="5569250at2759"/>
<protein>
    <recommendedName>
        <fullName evidence="1">Protein kinase domain-containing protein</fullName>
    </recommendedName>
</protein>
<dbReference type="AlphaFoldDB" id="A0A1B7MDL0"/>
<dbReference type="Pfam" id="PF17667">
    <property type="entry name" value="Pkinase_fungal"/>
    <property type="match status" value="1"/>
</dbReference>
<dbReference type="Gene3D" id="1.10.510.10">
    <property type="entry name" value="Transferase(Phosphotransferase) domain 1"/>
    <property type="match status" value="1"/>
</dbReference>
<feature type="non-terminal residue" evidence="2">
    <location>
        <position position="1"/>
    </location>
</feature>
<dbReference type="InterPro" id="IPR011009">
    <property type="entry name" value="Kinase-like_dom_sf"/>
</dbReference>
<dbReference type="InParanoid" id="A0A1B7MDL0"/>
<dbReference type="GO" id="GO:0004672">
    <property type="term" value="F:protein kinase activity"/>
    <property type="evidence" value="ECO:0007669"/>
    <property type="project" value="InterPro"/>
</dbReference>
<dbReference type="GO" id="GO:0005524">
    <property type="term" value="F:ATP binding"/>
    <property type="evidence" value="ECO:0007669"/>
    <property type="project" value="InterPro"/>
</dbReference>
<name>A0A1B7MDL0_9AGAM</name>
<organism evidence="2 3">
    <name type="scientific">Rhizopogon vinicolor AM-OR11-026</name>
    <dbReference type="NCBI Taxonomy" id="1314800"/>
    <lineage>
        <taxon>Eukaryota</taxon>
        <taxon>Fungi</taxon>
        <taxon>Dikarya</taxon>
        <taxon>Basidiomycota</taxon>
        <taxon>Agaricomycotina</taxon>
        <taxon>Agaricomycetes</taxon>
        <taxon>Agaricomycetidae</taxon>
        <taxon>Boletales</taxon>
        <taxon>Suillineae</taxon>
        <taxon>Rhizopogonaceae</taxon>
        <taxon>Rhizopogon</taxon>
    </lineage>
</organism>
<evidence type="ECO:0000259" key="1">
    <source>
        <dbReference type="PROSITE" id="PS50011"/>
    </source>
</evidence>
<proteinExistence type="predicted"/>
<reference evidence="2 3" key="1">
    <citation type="submission" date="2016-06" db="EMBL/GenBank/DDBJ databases">
        <title>Comparative genomics of the ectomycorrhizal sister species Rhizopogon vinicolor and Rhizopogon vesiculosus (Basidiomycota: Boletales) reveals a divergence of the mating type B locus.</title>
        <authorList>
            <consortium name="DOE Joint Genome Institute"/>
            <person name="Mujic A.B."/>
            <person name="Kuo A."/>
            <person name="Tritt A."/>
            <person name="Lipzen A."/>
            <person name="Chen C."/>
            <person name="Johnson J."/>
            <person name="Sharma A."/>
            <person name="Barry K."/>
            <person name="Grigoriev I.V."/>
            <person name="Spatafora J.W."/>
        </authorList>
    </citation>
    <scope>NUCLEOTIDE SEQUENCE [LARGE SCALE GENOMIC DNA]</scope>
    <source>
        <strain evidence="2 3">AM-OR11-026</strain>
    </source>
</reference>
<gene>
    <name evidence="2" type="ORF">K503DRAFT_788297</name>
</gene>
<accession>A0A1B7MDL0</accession>
<dbReference type="EMBL" id="KV450064">
    <property type="protein sequence ID" value="OAX30693.1"/>
    <property type="molecule type" value="Genomic_DNA"/>
</dbReference>
<evidence type="ECO:0000313" key="3">
    <source>
        <dbReference type="Proteomes" id="UP000092154"/>
    </source>
</evidence>
<dbReference type="InterPro" id="IPR040976">
    <property type="entry name" value="Pkinase_fungal"/>
</dbReference>
<dbReference type="PANTHER" id="PTHR38248">
    <property type="entry name" value="FUNK1 6"/>
    <property type="match status" value="1"/>
</dbReference>
<dbReference type="PANTHER" id="PTHR38248:SF2">
    <property type="entry name" value="FUNK1 11"/>
    <property type="match status" value="1"/>
</dbReference>
<dbReference type="Proteomes" id="UP000092154">
    <property type="component" value="Unassembled WGS sequence"/>
</dbReference>
<dbReference type="PROSITE" id="PS50011">
    <property type="entry name" value="PROTEIN_KINASE_DOM"/>
    <property type="match status" value="1"/>
</dbReference>